<dbReference type="AlphaFoldDB" id="A0AAE1CRW0"/>
<dbReference type="EMBL" id="JAWDGP010007018">
    <property type="protein sequence ID" value="KAK3731293.1"/>
    <property type="molecule type" value="Genomic_DNA"/>
</dbReference>
<accession>A0AAE1CRW0</accession>
<feature type="region of interest" description="Disordered" evidence="1">
    <location>
        <begin position="1"/>
        <end position="26"/>
    </location>
</feature>
<comment type="caution">
    <text evidence="2">The sequence shown here is derived from an EMBL/GenBank/DDBJ whole genome shotgun (WGS) entry which is preliminary data.</text>
</comment>
<reference evidence="2" key="1">
    <citation type="journal article" date="2023" name="G3 (Bethesda)">
        <title>A reference genome for the long-term kleptoplast-retaining sea slug Elysia crispata morphotype clarki.</title>
        <authorList>
            <person name="Eastman K.E."/>
            <person name="Pendleton A.L."/>
            <person name="Shaikh M.A."/>
            <person name="Suttiyut T."/>
            <person name="Ogas R."/>
            <person name="Tomko P."/>
            <person name="Gavelis G."/>
            <person name="Widhalm J.R."/>
            <person name="Wisecaver J.H."/>
        </authorList>
    </citation>
    <scope>NUCLEOTIDE SEQUENCE</scope>
    <source>
        <strain evidence="2">ECLA1</strain>
    </source>
</reference>
<evidence type="ECO:0000313" key="3">
    <source>
        <dbReference type="Proteomes" id="UP001283361"/>
    </source>
</evidence>
<gene>
    <name evidence="2" type="ORF">RRG08_025835</name>
</gene>
<protein>
    <submittedName>
        <fullName evidence="2">Uncharacterized protein</fullName>
    </submittedName>
</protein>
<dbReference type="Proteomes" id="UP001283361">
    <property type="component" value="Unassembled WGS sequence"/>
</dbReference>
<sequence length="95" mass="10708">MTSPETIVLDQSGNEASLTSKKSYEELPKVSASQDTKCGHMARTSDMMKLYLGVVRTSMLYRWTWSPHLRHDETLPGCCAHIHAVQVDMEPARQT</sequence>
<name>A0AAE1CRW0_9GAST</name>
<organism evidence="2 3">
    <name type="scientific">Elysia crispata</name>
    <name type="common">lettuce slug</name>
    <dbReference type="NCBI Taxonomy" id="231223"/>
    <lineage>
        <taxon>Eukaryota</taxon>
        <taxon>Metazoa</taxon>
        <taxon>Spiralia</taxon>
        <taxon>Lophotrochozoa</taxon>
        <taxon>Mollusca</taxon>
        <taxon>Gastropoda</taxon>
        <taxon>Heterobranchia</taxon>
        <taxon>Euthyneura</taxon>
        <taxon>Panpulmonata</taxon>
        <taxon>Sacoglossa</taxon>
        <taxon>Placobranchoidea</taxon>
        <taxon>Plakobranchidae</taxon>
        <taxon>Elysia</taxon>
    </lineage>
</organism>
<feature type="compositionally biased region" description="Polar residues" evidence="1">
    <location>
        <begin position="1"/>
        <end position="21"/>
    </location>
</feature>
<evidence type="ECO:0000313" key="2">
    <source>
        <dbReference type="EMBL" id="KAK3731293.1"/>
    </source>
</evidence>
<keyword evidence="3" id="KW-1185">Reference proteome</keyword>
<proteinExistence type="predicted"/>
<evidence type="ECO:0000256" key="1">
    <source>
        <dbReference type="SAM" id="MobiDB-lite"/>
    </source>
</evidence>